<evidence type="ECO:0000313" key="3">
    <source>
        <dbReference type="Proteomes" id="UP000062973"/>
    </source>
</evidence>
<dbReference type="Pfam" id="PF13367">
    <property type="entry name" value="PrsW-protease"/>
    <property type="match status" value="1"/>
</dbReference>
<dbReference type="STRING" id="1068978.AMETH_6496"/>
<feature type="transmembrane region" description="Helical" evidence="1">
    <location>
        <begin position="106"/>
        <end position="129"/>
    </location>
</feature>
<feature type="transmembrane region" description="Helical" evidence="1">
    <location>
        <begin position="233"/>
        <end position="254"/>
    </location>
</feature>
<dbReference type="RefSeq" id="WP_017985364.1">
    <property type="nucleotide sequence ID" value="NZ_AQUL01000001.1"/>
</dbReference>
<gene>
    <name evidence="2" type="ORF">AMETH_6496</name>
</gene>
<keyword evidence="1" id="KW-0812">Transmembrane</keyword>
<reference evidence="2 3" key="1">
    <citation type="submission" date="2014-07" db="EMBL/GenBank/DDBJ databases">
        <title>Whole Genome Sequence of the Amycolatopsis methanolica 239.</title>
        <authorList>
            <person name="Tang B."/>
        </authorList>
    </citation>
    <scope>NUCLEOTIDE SEQUENCE [LARGE SCALE GENOMIC DNA]</scope>
    <source>
        <strain evidence="2 3">239</strain>
    </source>
</reference>
<organism evidence="2 3">
    <name type="scientific">Amycolatopsis methanolica 239</name>
    <dbReference type="NCBI Taxonomy" id="1068978"/>
    <lineage>
        <taxon>Bacteria</taxon>
        <taxon>Bacillati</taxon>
        <taxon>Actinomycetota</taxon>
        <taxon>Actinomycetes</taxon>
        <taxon>Pseudonocardiales</taxon>
        <taxon>Pseudonocardiaceae</taxon>
        <taxon>Amycolatopsis</taxon>
        <taxon>Amycolatopsis methanolica group</taxon>
    </lineage>
</organism>
<dbReference type="InterPro" id="IPR026898">
    <property type="entry name" value="PrsW"/>
</dbReference>
<protein>
    <submittedName>
        <fullName evidence="2">Uncharacterized protein</fullName>
    </submittedName>
</protein>
<dbReference type="PANTHER" id="PTHR36844">
    <property type="entry name" value="PROTEASE PRSW"/>
    <property type="match status" value="1"/>
</dbReference>
<evidence type="ECO:0000313" key="2">
    <source>
        <dbReference type="EMBL" id="AIJ26588.1"/>
    </source>
</evidence>
<keyword evidence="1" id="KW-0472">Membrane</keyword>
<accession>A0A076N1A0</accession>
<dbReference type="AlphaFoldDB" id="A0A076N1A0"/>
<feature type="transmembrane region" description="Helical" evidence="1">
    <location>
        <begin position="75"/>
        <end position="94"/>
    </location>
</feature>
<proteinExistence type="predicted"/>
<dbReference type="OrthoDB" id="5141135at2"/>
<dbReference type="EMBL" id="CP009110">
    <property type="protein sequence ID" value="AIJ26588.1"/>
    <property type="molecule type" value="Genomic_DNA"/>
</dbReference>
<dbReference type="KEGG" id="amq:AMETH_6496"/>
<feature type="transmembrane region" description="Helical" evidence="1">
    <location>
        <begin position="175"/>
        <end position="197"/>
    </location>
</feature>
<dbReference type="GO" id="GO:0008233">
    <property type="term" value="F:peptidase activity"/>
    <property type="evidence" value="ECO:0007669"/>
    <property type="project" value="InterPro"/>
</dbReference>
<dbReference type="eggNOG" id="COG2339">
    <property type="taxonomic scope" value="Bacteria"/>
</dbReference>
<evidence type="ECO:0000256" key="1">
    <source>
        <dbReference type="SAM" id="Phobius"/>
    </source>
</evidence>
<sequence length="269" mass="28381">MRTRTATWKVTWRWAWGLVLVVGLGLFELVRRVVLATENPNLVPSLILLGAVVGPATFVVFVWGRRLSFGVDPVLVGLVAVVGGVVGVVTAGALEYDVLKDLGPFQMAGVGVIEETAKLIAPAVVLLVVRDRRAATGLLLGVASGAGFAALETMGYALVAFLQSQGDINAVDQTLLIRGVLSPATHMAWTGLTAAALWAAVRHRGRSRWMGRFAATFVVAVALHAAWDGIGATLSYIVLAALSLGLLALAVHRIGHHRSPYGRRVGAAR</sequence>
<dbReference type="HOGENOM" id="CLU_072997_0_0_11"/>
<keyword evidence="1" id="KW-1133">Transmembrane helix</keyword>
<feature type="transmembrane region" description="Helical" evidence="1">
    <location>
        <begin position="209"/>
        <end position="227"/>
    </location>
</feature>
<dbReference type="PANTHER" id="PTHR36844:SF1">
    <property type="entry name" value="PROTEASE PRSW"/>
    <property type="match status" value="1"/>
</dbReference>
<name>A0A076N1A0_AMYME</name>
<feature type="transmembrane region" description="Helical" evidence="1">
    <location>
        <begin position="12"/>
        <end position="30"/>
    </location>
</feature>
<dbReference type="PATRIC" id="fig|1068978.7.peg.6981"/>
<feature type="transmembrane region" description="Helical" evidence="1">
    <location>
        <begin position="138"/>
        <end position="163"/>
    </location>
</feature>
<feature type="transmembrane region" description="Helical" evidence="1">
    <location>
        <begin position="42"/>
        <end position="63"/>
    </location>
</feature>
<keyword evidence="3" id="KW-1185">Reference proteome</keyword>
<dbReference type="Proteomes" id="UP000062973">
    <property type="component" value="Chromosome"/>
</dbReference>